<dbReference type="RefSeq" id="WP_193399138.1">
    <property type="nucleotide sequence ID" value="NZ_JACYTM010000012.1"/>
</dbReference>
<dbReference type="AlphaFoldDB" id="A0A9Q2EUN8"/>
<proteinExistence type="predicted"/>
<sequence>MKKIAHFPPIIQSLITPVMGMDGDEKKFKKTVDFVDGHTGNYGIKNRVDHLSSP</sequence>
<keyword evidence="2" id="KW-1185">Reference proteome</keyword>
<protein>
    <submittedName>
        <fullName evidence="1">Uncharacterized protein</fullName>
    </submittedName>
</protein>
<organism evidence="1 2">
    <name type="scientific">Pectobacterium quasiaquaticum</name>
    <dbReference type="NCBI Taxonomy" id="2774015"/>
    <lineage>
        <taxon>Bacteria</taxon>
        <taxon>Pseudomonadati</taxon>
        <taxon>Pseudomonadota</taxon>
        <taxon>Gammaproteobacteria</taxon>
        <taxon>Enterobacterales</taxon>
        <taxon>Pectobacteriaceae</taxon>
        <taxon>Pectobacterium</taxon>
    </lineage>
</organism>
<gene>
    <name evidence="1" type="ORF">IG609_010215</name>
</gene>
<name>A0A9Q2EUN8_9GAMM</name>
<dbReference type="EMBL" id="CP065177">
    <property type="protein sequence ID" value="URG50840.1"/>
    <property type="molecule type" value="Genomic_DNA"/>
</dbReference>
<reference evidence="1 2" key="1">
    <citation type="journal article" date="2021" name="Int. J. Syst. Evol. Microbiol.">
        <title>&lt;i&gt;Pectobacterium quasiaquaticum&lt;/i&gt; sp. nov., isolated from waterways.</title>
        <authorList>
            <person name="Ben Moussa H."/>
            <person name="Pedron J."/>
            <person name="Bertrand C."/>
            <person name="Hecquet A."/>
            <person name="Barny M.A."/>
        </authorList>
    </citation>
    <scope>NUCLEOTIDE SEQUENCE [LARGE SCALE GENOMIC DNA]</scope>
    <source>
        <strain evidence="1 2">A477-S1-J17</strain>
    </source>
</reference>
<dbReference type="Proteomes" id="UP000806577">
    <property type="component" value="Chromosome"/>
</dbReference>
<dbReference type="KEGG" id="pqu:IG609_010215"/>
<evidence type="ECO:0000313" key="2">
    <source>
        <dbReference type="Proteomes" id="UP000806577"/>
    </source>
</evidence>
<evidence type="ECO:0000313" key="1">
    <source>
        <dbReference type="EMBL" id="URG50840.1"/>
    </source>
</evidence>
<accession>A0A9Q2EUN8</accession>